<sequence>MSPRPPTDLPLAGILGISLLVSSCDKPKDTAETKGLRTQIANLQADTSQLNSENEALKMRLQQMDGLRQRAEKAESDVADLQRRIAQISSNAPTAPPSPETAVTTPESVPAPASGGDPLNFPQVGPDTGPTDKALANRLLASVVIIKGDQSEGTGFFARQNGKTYLYTAAHVLSGNSKLDIRTTAGRTFTKFGAFEVAEAADMVRFAMQEEPASPPPELATNEMKVGHGVFAIGNSGGGGVLTILDGTVTGLGPNQIETSAAVIQGNSGGPLFTAPEGRALGIITHLIAARTDVWAAATPFADVRRFAARLDVDVKWKTVPIASFLEERRRIEEVNGTTRLLLALSTLQPTTAGLRAGGQSEKIDALGILQQNRTRPSVKALLEMNSSLAGNRMRQSDRDLIKKFTGFYEAILSESKRQTAGFDPERFGPYHRELAKESLEWSKAAQTLISDTIQGLNK</sequence>
<organism evidence="2 3">
    <name type="scientific">Luteolibacter ambystomatis</name>
    <dbReference type="NCBI Taxonomy" id="2824561"/>
    <lineage>
        <taxon>Bacteria</taxon>
        <taxon>Pseudomonadati</taxon>
        <taxon>Verrucomicrobiota</taxon>
        <taxon>Verrucomicrobiia</taxon>
        <taxon>Verrucomicrobiales</taxon>
        <taxon>Verrucomicrobiaceae</taxon>
        <taxon>Luteolibacter</taxon>
    </lineage>
</organism>
<name>A0A975G5V8_9BACT</name>
<evidence type="ECO:0000256" key="1">
    <source>
        <dbReference type="SAM" id="MobiDB-lite"/>
    </source>
</evidence>
<protein>
    <submittedName>
        <fullName evidence="2">Trypsin-like peptidase domain-containing protein</fullName>
    </submittedName>
</protein>
<dbReference type="EMBL" id="CP073100">
    <property type="protein sequence ID" value="QUE49358.1"/>
    <property type="molecule type" value="Genomic_DNA"/>
</dbReference>
<feature type="region of interest" description="Disordered" evidence="1">
    <location>
        <begin position="87"/>
        <end position="132"/>
    </location>
</feature>
<dbReference type="KEGG" id="lamb:KBB96_10795"/>
<dbReference type="Gene3D" id="2.40.10.120">
    <property type="match status" value="1"/>
</dbReference>
<dbReference type="Pfam" id="PF13365">
    <property type="entry name" value="Trypsin_2"/>
    <property type="match status" value="1"/>
</dbReference>
<dbReference type="Proteomes" id="UP000676169">
    <property type="component" value="Chromosome"/>
</dbReference>
<dbReference type="InterPro" id="IPR009003">
    <property type="entry name" value="Peptidase_S1_PA"/>
</dbReference>
<dbReference type="SUPFAM" id="SSF50494">
    <property type="entry name" value="Trypsin-like serine proteases"/>
    <property type="match status" value="1"/>
</dbReference>
<gene>
    <name evidence="2" type="ORF">KBB96_10795</name>
</gene>
<evidence type="ECO:0000313" key="2">
    <source>
        <dbReference type="EMBL" id="QUE49358.1"/>
    </source>
</evidence>
<evidence type="ECO:0000313" key="3">
    <source>
        <dbReference type="Proteomes" id="UP000676169"/>
    </source>
</evidence>
<reference evidence="2" key="1">
    <citation type="submission" date="2021-04" db="EMBL/GenBank/DDBJ databases">
        <title>Luteolibacter sp. 32A isolated from the skin of an Anderson's salamander (Ambystoma andersonii).</title>
        <authorList>
            <person name="Spergser J."/>
            <person name="Busse H.-J."/>
        </authorList>
    </citation>
    <scope>NUCLEOTIDE SEQUENCE</scope>
    <source>
        <strain evidence="2">32A</strain>
    </source>
</reference>
<dbReference type="PROSITE" id="PS51257">
    <property type="entry name" value="PROKAR_LIPOPROTEIN"/>
    <property type="match status" value="1"/>
</dbReference>
<dbReference type="AlphaFoldDB" id="A0A975G5V8"/>
<proteinExistence type="predicted"/>
<accession>A0A975G5V8</accession>
<dbReference type="RefSeq" id="WP_211629419.1">
    <property type="nucleotide sequence ID" value="NZ_CP073100.1"/>
</dbReference>
<keyword evidence="3" id="KW-1185">Reference proteome</keyword>